<feature type="transmembrane region" description="Helical" evidence="2">
    <location>
        <begin position="138"/>
        <end position="156"/>
    </location>
</feature>
<name>A0ABP8PV21_9GAMM</name>
<dbReference type="EMBL" id="BAABFC010000001">
    <property type="protein sequence ID" value="GAA4493299.1"/>
    <property type="molecule type" value="Genomic_DNA"/>
</dbReference>
<evidence type="ECO:0000256" key="1">
    <source>
        <dbReference type="SAM" id="MobiDB-lite"/>
    </source>
</evidence>
<evidence type="ECO:0000256" key="2">
    <source>
        <dbReference type="SAM" id="Phobius"/>
    </source>
</evidence>
<keyword evidence="2" id="KW-0812">Transmembrane</keyword>
<sequence length="198" mass="21880">MTEKDAAKKLQDDVTDQVLGQQPDGDTADLDHDELIVQQMIDERPELVERLANSPKVQAVFAQVTQMRRSGPLPESSEFAAYEQVHAGAAERILKMSEREQTHRHGLQNREMELRAQELELRKTMVDGAVSRERRGQYLGFTIALFVLIFAVVMASTNHTGIAMALVAIDLVGLAAVFVLGRVLPSQGSSNDSPPDDE</sequence>
<dbReference type="Pfam" id="PF10097">
    <property type="entry name" value="DUF2335"/>
    <property type="match status" value="1"/>
</dbReference>
<organism evidence="3 4">
    <name type="scientific">Pseudaeromonas paramecii</name>
    <dbReference type="NCBI Taxonomy" id="2138166"/>
    <lineage>
        <taxon>Bacteria</taxon>
        <taxon>Pseudomonadati</taxon>
        <taxon>Pseudomonadota</taxon>
        <taxon>Gammaproteobacteria</taxon>
        <taxon>Aeromonadales</taxon>
        <taxon>Aeromonadaceae</taxon>
        <taxon>Pseudaeromonas</taxon>
    </lineage>
</organism>
<keyword evidence="4" id="KW-1185">Reference proteome</keyword>
<proteinExistence type="predicted"/>
<dbReference type="RefSeq" id="WP_345009395.1">
    <property type="nucleotide sequence ID" value="NZ_BAABFC010000001.1"/>
</dbReference>
<gene>
    <name evidence="3" type="ORF">GCM10023095_03250</name>
</gene>
<feature type="region of interest" description="Disordered" evidence="1">
    <location>
        <begin position="1"/>
        <end position="29"/>
    </location>
</feature>
<evidence type="ECO:0008006" key="5">
    <source>
        <dbReference type="Google" id="ProtNLM"/>
    </source>
</evidence>
<protein>
    <recommendedName>
        <fullName evidence="5">DUF2335 domain-containing protein</fullName>
    </recommendedName>
</protein>
<reference evidence="4" key="1">
    <citation type="journal article" date="2019" name="Int. J. Syst. Evol. Microbiol.">
        <title>The Global Catalogue of Microorganisms (GCM) 10K type strain sequencing project: providing services to taxonomists for standard genome sequencing and annotation.</title>
        <authorList>
            <consortium name="The Broad Institute Genomics Platform"/>
            <consortium name="The Broad Institute Genome Sequencing Center for Infectious Disease"/>
            <person name="Wu L."/>
            <person name="Ma J."/>
        </authorList>
    </citation>
    <scope>NUCLEOTIDE SEQUENCE [LARGE SCALE GENOMIC DNA]</scope>
    <source>
        <strain evidence="4">JCM 32226</strain>
    </source>
</reference>
<keyword evidence="2" id="KW-0472">Membrane</keyword>
<accession>A0ABP8PV21</accession>
<keyword evidence="2" id="KW-1133">Transmembrane helix</keyword>
<dbReference type="Proteomes" id="UP001501321">
    <property type="component" value="Unassembled WGS sequence"/>
</dbReference>
<feature type="compositionally biased region" description="Basic and acidic residues" evidence="1">
    <location>
        <begin position="1"/>
        <end position="12"/>
    </location>
</feature>
<dbReference type="InterPro" id="IPR019284">
    <property type="entry name" value="RP532"/>
</dbReference>
<feature type="transmembrane region" description="Helical" evidence="2">
    <location>
        <begin position="162"/>
        <end position="184"/>
    </location>
</feature>
<evidence type="ECO:0000313" key="3">
    <source>
        <dbReference type="EMBL" id="GAA4493299.1"/>
    </source>
</evidence>
<evidence type="ECO:0000313" key="4">
    <source>
        <dbReference type="Proteomes" id="UP001501321"/>
    </source>
</evidence>
<comment type="caution">
    <text evidence="3">The sequence shown here is derived from an EMBL/GenBank/DDBJ whole genome shotgun (WGS) entry which is preliminary data.</text>
</comment>